<keyword evidence="2" id="KW-1185">Reference proteome</keyword>
<evidence type="ECO:0000313" key="2">
    <source>
        <dbReference type="Proteomes" id="UP000827872"/>
    </source>
</evidence>
<gene>
    <name evidence="1" type="ORF">K3G42_026496</name>
</gene>
<dbReference type="EMBL" id="CM037620">
    <property type="protein sequence ID" value="KAH7995588.1"/>
    <property type="molecule type" value="Genomic_DNA"/>
</dbReference>
<reference evidence="1" key="1">
    <citation type="submission" date="2021-08" db="EMBL/GenBank/DDBJ databases">
        <title>The first chromosome-level gecko genome reveals the dynamic sex chromosomes of Neotropical dwarf geckos (Sphaerodactylidae: Sphaerodactylus).</title>
        <authorList>
            <person name="Pinto B.J."/>
            <person name="Keating S.E."/>
            <person name="Gamble T."/>
        </authorList>
    </citation>
    <scope>NUCLEOTIDE SEQUENCE</scope>
    <source>
        <strain evidence="1">TG3544</strain>
    </source>
</reference>
<accession>A0ACB8ESU9</accession>
<evidence type="ECO:0000313" key="1">
    <source>
        <dbReference type="EMBL" id="KAH7995588.1"/>
    </source>
</evidence>
<comment type="caution">
    <text evidence="1">The sequence shown here is derived from an EMBL/GenBank/DDBJ whole genome shotgun (WGS) entry which is preliminary data.</text>
</comment>
<name>A0ACB8ESU9_9SAUR</name>
<dbReference type="Proteomes" id="UP000827872">
    <property type="component" value="Linkage Group LG07"/>
</dbReference>
<proteinExistence type="predicted"/>
<protein>
    <submittedName>
        <fullName evidence="1">Uncharacterized protein</fullName>
    </submittedName>
</protein>
<organism evidence="1 2">
    <name type="scientific">Sphaerodactylus townsendi</name>
    <dbReference type="NCBI Taxonomy" id="933632"/>
    <lineage>
        <taxon>Eukaryota</taxon>
        <taxon>Metazoa</taxon>
        <taxon>Chordata</taxon>
        <taxon>Craniata</taxon>
        <taxon>Vertebrata</taxon>
        <taxon>Euteleostomi</taxon>
        <taxon>Lepidosauria</taxon>
        <taxon>Squamata</taxon>
        <taxon>Bifurcata</taxon>
        <taxon>Gekkota</taxon>
        <taxon>Sphaerodactylidae</taxon>
        <taxon>Sphaerodactylus</taxon>
    </lineage>
</organism>
<sequence length="428" mass="47663">MVKKGSSADKKAEESLDLDTSKDSPVNKGEQDPSLHKTSISSGGNAEFLGGMAVHLGKDDENAGSSLEWKLQTRVSFSGKQRDQSDSRAASNVSLQSLSGRKTRQQLQKEQAAAMTIQAAWRGCQVRREIDIMTKAATKIQATFRGHKTRKELPLHLCDHGRNKSKNKIQARKENRPVPEFQSNHLQQLGFIGAHTKSQSILPYNAKSRNSLKTIGDYTLLSPEITFLEIEMGHRTSQEVFACSSLNALATEIEWQRYHNAATIIQAAWRGYQVRKMLGIAAQTGTCHSESFRFNYVCEEIIRKDTVCQPPDHRARRHDAVMLGFVPRIRNINVYTVVKGAAASPKPNISLRVLSQNAVIQGFQRDMSAGVQGLYTIKSPGALRPAQLFVRVDMRKELKKLSSLITEKNPKPRKGQSKESLVTAQESQ</sequence>